<reference evidence="2 3" key="1">
    <citation type="submission" date="2024-01" db="EMBL/GenBank/DDBJ databases">
        <title>A draft genome for a cacao thread blight-causing isolate of Paramarasmius palmivorus.</title>
        <authorList>
            <person name="Baruah I.K."/>
            <person name="Bukari Y."/>
            <person name="Amoako-Attah I."/>
            <person name="Meinhardt L.W."/>
            <person name="Bailey B.A."/>
            <person name="Cohen S.P."/>
        </authorList>
    </citation>
    <scope>NUCLEOTIDE SEQUENCE [LARGE SCALE GENOMIC DNA]</scope>
    <source>
        <strain evidence="2 3">GH-12</strain>
    </source>
</reference>
<feature type="region of interest" description="Disordered" evidence="1">
    <location>
        <begin position="110"/>
        <end position="131"/>
    </location>
</feature>
<gene>
    <name evidence="2" type="ORF">VNI00_004456</name>
</gene>
<evidence type="ECO:0000256" key="1">
    <source>
        <dbReference type="SAM" id="MobiDB-lite"/>
    </source>
</evidence>
<sequence length="406" mass="45891">MKSDFRRMVVFRVTQIIVVQVQVVRLSEAAAKAAGRAETRINASLPYDTLYHLAESMNHGTLSRTFYSGNPYRFIPTGAILSHHGTSVIQIAARPLQIVRQSRAYSLQTLHRAGNSKDGGSGGRKDGSNTGKKMESYGLRSLLSLTLGSTIPYSLYHSQEEKKKLEVLKDFRHYMPHYLRWKALAESDGILDPKKTLEEQFDDFSQFVELYELLFRPFFDPGDPETEDMFKKLKALDKALICNIHRQDTGIESTVDAERAKAELKSTMWAVVCLIMLILSTEPKDSDPDSQYLIHSMISARAIYFMVSRTIPTTLLLLNMPCVSCTEPSEPGSKEAEPQVPDTSNNPEVLSLAHPDGIFDQYDLSKDLEEELGGFSQSIELYETLFRPLLDLEDPNTYLMQYAQRN</sequence>
<accession>A0AAW0DLN0</accession>
<dbReference type="Proteomes" id="UP001383192">
    <property type="component" value="Unassembled WGS sequence"/>
</dbReference>
<comment type="caution">
    <text evidence="2">The sequence shown here is derived from an EMBL/GenBank/DDBJ whole genome shotgun (WGS) entry which is preliminary data.</text>
</comment>
<organism evidence="2 3">
    <name type="scientific">Paramarasmius palmivorus</name>
    <dbReference type="NCBI Taxonomy" id="297713"/>
    <lineage>
        <taxon>Eukaryota</taxon>
        <taxon>Fungi</taxon>
        <taxon>Dikarya</taxon>
        <taxon>Basidiomycota</taxon>
        <taxon>Agaricomycotina</taxon>
        <taxon>Agaricomycetes</taxon>
        <taxon>Agaricomycetidae</taxon>
        <taxon>Agaricales</taxon>
        <taxon>Marasmiineae</taxon>
        <taxon>Marasmiaceae</taxon>
        <taxon>Paramarasmius</taxon>
    </lineage>
</organism>
<dbReference type="AlphaFoldDB" id="A0AAW0DLN0"/>
<keyword evidence="3" id="KW-1185">Reference proteome</keyword>
<evidence type="ECO:0000313" key="2">
    <source>
        <dbReference type="EMBL" id="KAK7051482.1"/>
    </source>
</evidence>
<evidence type="ECO:0000313" key="3">
    <source>
        <dbReference type="Proteomes" id="UP001383192"/>
    </source>
</evidence>
<protein>
    <submittedName>
        <fullName evidence="2">Uncharacterized protein</fullName>
    </submittedName>
</protein>
<proteinExistence type="predicted"/>
<name>A0AAW0DLN0_9AGAR</name>
<feature type="region of interest" description="Disordered" evidence="1">
    <location>
        <begin position="327"/>
        <end position="348"/>
    </location>
</feature>
<dbReference type="EMBL" id="JAYKXP010000012">
    <property type="protein sequence ID" value="KAK7051482.1"/>
    <property type="molecule type" value="Genomic_DNA"/>
</dbReference>